<feature type="binding site" evidence="17">
    <location>
        <position position="28"/>
    </location>
    <ligand>
        <name>ATP</name>
        <dbReference type="ChEBI" id="CHEBI:30616"/>
    </ligand>
</feature>
<dbReference type="GO" id="GO:0005886">
    <property type="term" value="C:plasma membrane"/>
    <property type="evidence" value="ECO:0007669"/>
    <property type="project" value="UniProtKB-SubCell"/>
</dbReference>
<evidence type="ECO:0000256" key="2">
    <source>
        <dbReference type="ARBA" id="ARBA00005967"/>
    </source>
</evidence>
<dbReference type="GO" id="GO:0016301">
    <property type="term" value="F:kinase activity"/>
    <property type="evidence" value="ECO:0007669"/>
    <property type="project" value="UniProtKB-KW"/>
</dbReference>
<evidence type="ECO:0000256" key="18">
    <source>
        <dbReference type="PIRSR" id="PIRSR600829-4"/>
    </source>
</evidence>
<feature type="transmembrane region" description="Helical" evidence="19">
    <location>
        <begin position="97"/>
        <end position="124"/>
    </location>
</feature>
<evidence type="ECO:0000256" key="7">
    <source>
        <dbReference type="ARBA" id="ARBA00022741"/>
    </source>
</evidence>
<comment type="similarity">
    <text evidence="2">Belongs to the bacterial diacylglycerol kinase family.</text>
</comment>
<keyword evidence="11" id="KW-0443">Lipid metabolism</keyword>
<keyword evidence="8 20" id="KW-0418">Kinase</keyword>
<keyword evidence="12 19" id="KW-0472">Membrane</keyword>
<evidence type="ECO:0000256" key="8">
    <source>
        <dbReference type="ARBA" id="ARBA00022777"/>
    </source>
</evidence>
<protein>
    <submittedName>
        <fullName evidence="20">Diacylglycerol kinase family protein</fullName>
        <ecNumber evidence="20">2.7.1.-</ecNumber>
    </submittedName>
</protein>
<dbReference type="InterPro" id="IPR000829">
    <property type="entry name" value="DAGK"/>
</dbReference>
<dbReference type="InterPro" id="IPR036945">
    <property type="entry name" value="DAGK_sf"/>
</dbReference>
<evidence type="ECO:0000256" key="15">
    <source>
        <dbReference type="PIRSR" id="PIRSR600829-1"/>
    </source>
</evidence>
<evidence type="ECO:0000256" key="13">
    <source>
        <dbReference type="ARBA" id="ARBA00023209"/>
    </source>
</evidence>
<dbReference type="GO" id="GO:0008654">
    <property type="term" value="P:phospholipid biosynthetic process"/>
    <property type="evidence" value="ECO:0007669"/>
    <property type="project" value="UniProtKB-KW"/>
</dbReference>
<evidence type="ECO:0000256" key="14">
    <source>
        <dbReference type="ARBA" id="ARBA00023264"/>
    </source>
</evidence>
<keyword evidence="7 17" id="KW-0547">Nucleotide-binding</keyword>
<comment type="subcellular location">
    <subcellularLocation>
        <location evidence="1">Cell membrane</location>
        <topology evidence="1">Multi-pass membrane protein</topology>
    </subcellularLocation>
</comment>
<evidence type="ECO:0000256" key="6">
    <source>
        <dbReference type="ARBA" id="ARBA00022692"/>
    </source>
</evidence>
<dbReference type="EC" id="2.7.1.-" evidence="20"/>
<evidence type="ECO:0000256" key="11">
    <source>
        <dbReference type="ARBA" id="ARBA00023098"/>
    </source>
</evidence>
<accession>A0AAU8FSB4</accession>
<feature type="binding site" evidence="18">
    <location>
        <position position="76"/>
    </location>
    <ligand>
        <name>a divalent metal cation</name>
        <dbReference type="ChEBI" id="CHEBI:60240"/>
    </ligand>
</feature>
<dbReference type="GO" id="GO:0046872">
    <property type="term" value="F:metal ion binding"/>
    <property type="evidence" value="ECO:0007669"/>
    <property type="project" value="UniProtKB-KW"/>
</dbReference>
<organism evidence="20">
    <name type="scientific">Dyadobacter sp. 676</name>
    <dbReference type="NCBI Taxonomy" id="3088362"/>
    <lineage>
        <taxon>Bacteria</taxon>
        <taxon>Pseudomonadati</taxon>
        <taxon>Bacteroidota</taxon>
        <taxon>Cytophagia</taxon>
        <taxon>Cytophagales</taxon>
        <taxon>Spirosomataceae</taxon>
        <taxon>Dyadobacter</taxon>
    </lineage>
</organism>
<dbReference type="Pfam" id="PF01219">
    <property type="entry name" value="DAGK_prokar"/>
    <property type="match status" value="1"/>
</dbReference>
<dbReference type="CDD" id="cd14265">
    <property type="entry name" value="UDPK_IM_like"/>
    <property type="match status" value="1"/>
</dbReference>
<feature type="active site" description="Proton acceptor" evidence="15">
    <location>
        <position position="69"/>
    </location>
</feature>
<keyword evidence="6 19" id="KW-0812">Transmembrane</keyword>
<dbReference type="RefSeq" id="WP_353721604.1">
    <property type="nucleotide sequence ID" value="NZ_CP159289.1"/>
</dbReference>
<evidence type="ECO:0000256" key="4">
    <source>
        <dbReference type="ARBA" id="ARBA00022516"/>
    </source>
</evidence>
<keyword evidence="4" id="KW-0444">Lipid biosynthesis</keyword>
<evidence type="ECO:0000256" key="9">
    <source>
        <dbReference type="ARBA" id="ARBA00022840"/>
    </source>
</evidence>
<feature type="transmembrane region" description="Helical" evidence="19">
    <location>
        <begin position="31"/>
        <end position="48"/>
    </location>
</feature>
<feature type="binding site" evidence="17">
    <location>
        <begin position="94"/>
        <end position="95"/>
    </location>
    <ligand>
        <name>ATP</name>
        <dbReference type="ChEBI" id="CHEBI:30616"/>
    </ligand>
</feature>
<feature type="binding site" evidence="17">
    <location>
        <position position="16"/>
    </location>
    <ligand>
        <name>ATP</name>
        <dbReference type="ChEBI" id="CHEBI:30616"/>
    </ligand>
</feature>
<keyword evidence="10 19" id="KW-1133">Transmembrane helix</keyword>
<gene>
    <name evidence="20" type="ORF">ABV298_07870</name>
</gene>
<evidence type="ECO:0000256" key="5">
    <source>
        <dbReference type="ARBA" id="ARBA00022679"/>
    </source>
</evidence>
<evidence type="ECO:0000256" key="3">
    <source>
        <dbReference type="ARBA" id="ARBA00022475"/>
    </source>
</evidence>
<evidence type="ECO:0000256" key="12">
    <source>
        <dbReference type="ARBA" id="ARBA00023136"/>
    </source>
</evidence>
<dbReference type="PANTHER" id="PTHR34299">
    <property type="entry name" value="DIACYLGLYCEROL KINASE"/>
    <property type="match status" value="1"/>
</dbReference>
<proteinExistence type="inferred from homology"/>
<dbReference type="EMBL" id="CP159289">
    <property type="protein sequence ID" value="XCH26310.1"/>
    <property type="molecule type" value="Genomic_DNA"/>
</dbReference>
<keyword evidence="5 20" id="KW-0808">Transferase</keyword>
<evidence type="ECO:0000256" key="10">
    <source>
        <dbReference type="ARBA" id="ARBA00022989"/>
    </source>
</evidence>
<keyword evidence="13" id="KW-0594">Phospholipid biosynthesis</keyword>
<feature type="binding site" evidence="18">
    <location>
        <position position="28"/>
    </location>
    <ligand>
        <name>a divalent metal cation</name>
        <dbReference type="ChEBI" id="CHEBI:60240"/>
    </ligand>
</feature>
<evidence type="ECO:0000313" key="20">
    <source>
        <dbReference type="EMBL" id="XCH26310.1"/>
    </source>
</evidence>
<keyword evidence="14" id="KW-1208">Phospholipid metabolism</keyword>
<name>A0AAU8FSB4_9BACT</name>
<comment type="cofactor">
    <cofactor evidence="18">
        <name>Mg(2+)</name>
        <dbReference type="ChEBI" id="CHEBI:18420"/>
    </cofactor>
    <text evidence="18">Mn(2+), Zn(2+), Cd(2+) and Co(2+) support activity to lesser extents.</text>
</comment>
<dbReference type="PANTHER" id="PTHR34299:SF1">
    <property type="entry name" value="DIACYLGLYCEROL KINASE"/>
    <property type="match status" value="1"/>
</dbReference>
<dbReference type="GO" id="GO:0005524">
    <property type="term" value="F:ATP binding"/>
    <property type="evidence" value="ECO:0007669"/>
    <property type="project" value="UniProtKB-KW"/>
</dbReference>
<keyword evidence="18" id="KW-0479">Metal-binding</keyword>
<evidence type="ECO:0000256" key="19">
    <source>
        <dbReference type="SAM" id="Phobius"/>
    </source>
</evidence>
<feature type="binding site" evidence="17">
    <location>
        <position position="76"/>
    </location>
    <ligand>
        <name>ATP</name>
        <dbReference type="ChEBI" id="CHEBI:30616"/>
    </ligand>
</feature>
<evidence type="ECO:0000256" key="16">
    <source>
        <dbReference type="PIRSR" id="PIRSR600829-2"/>
    </source>
</evidence>
<keyword evidence="9 17" id="KW-0067">ATP-binding</keyword>
<keyword evidence="3" id="KW-1003">Cell membrane</keyword>
<evidence type="ECO:0000256" key="1">
    <source>
        <dbReference type="ARBA" id="ARBA00004651"/>
    </source>
</evidence>
<feature type="binding site" evidence="16">
    <location>
        <position position="69"/>
    </location>
    <ligand>
        <name>substrate</name>
    </ligand>
</feature>
<dbReference type="AlphaFoldDB" id="A0AAU8FSB4"/>
<feature type="transmembrane region" description="Helical" evidence="19">
    <location>
        <begin position="55"/>
        <end position="75"/>
    </location>
</feature>
<keyword evidence="18" id="KW-0460">Magnesium</keyword>
<reference evidence="20" key="1">
    <citation type="submission" date="2024-06" db="EMBL/GenBank/DDBJ databases">
        <title>Sequencing and assembly of the genome of Dyadobacter sp. strain 676, a symbiont of Cyamopsis tetragonoloba.</title>
        <authorList>
            <person name="Guro P."/>
            <person name="Sazanova A."/>
            <person name="Kuznetsova I."/>
            <person name="Belimov A."/>
            <person name="Safronova V."/>
        </authorList>
    </citation>
    <scope>NUCLEOTIDE SEQUENCE</scope>
    <source>
        <strain evidence="20">676</strain>
    </source>
</reference>
<dbReference type="InterPro" id="IPR033717">
    <property type="entry name" value="UDPK"/>
</dbReference>
<sequence>MNGPIDILKAVRSFRYAGAGIYSLFRYENNARIHLIACVVVAIAGVFFHISATEWCIIVIQIALVWAGEAFNTAIEKLADLVSADYHPVIKVVKDTAAAGVLLLAISAVIVGGIVFIPKILLLFQQYLST</sequence>
<evidence type="ECO:0000256" key="17">
    <source>
        <dbReference type="PIRSR" id="PIRSR600829-3"/>
    </source>
</evidence>
<dbReference type="Gene3D" id="1.10.287.3610">
    <property type="match status" value="1"/>
</dbReference>